<name>A0A2T2NP00_CORCC</name>
<organism evidence="1 2">
    <name type="scientific">Corynespora cassiicola Philippines</name>
    <dbReference type="NCBI Taxonomy" id="1448308"/>
    <lineage>
        <taxon>Eukaryota</taxon>
        <taxon>Fungi</taxon>
        <taxon>Dikarya</taxon>
        <taxon>Ascomycota</taxon>
        <taxon>Pezizomycotina</taxon>
        <taxon>Dothideomycetes</taxon>
        <taxon>Pleosporomycetidae</taxon>
        <taxon>Pleosporales</taxon>
        <taxon>Corynesporascaceae</taxon>
        <taxon>Corynespora</taxon>
    </lineage>
</organism>
<gene>
    <name evidence="1" type="ORF">BS50DRAFT_573596</name>
</gene>
<evidence type="ECO:0000313" key="1">
    <source>
        <dbReference type="EMBL" id="PSN66798.1"/>
    </source>
</evidence>
<protein>
    <submittedName>
        <fullName evidence="1">Uncharacterized protein</fullName>
    </submittedName>
</protein>
<reference evidence="1 2" key="1">
    <citation type="journal article" date="2018" name="Front. Microbiol.">
        <title>Genome-Wide Analysis of Corynespora cassiicola Leaf Fall Disease Putative Effectors.</title>
        <authorList>
            <person name="Lopez D."/>
            <person name="Ribeiro S."/>
            <person name="Label P."/>
            <person name="Fumanal B."/>
            <person name="Venisse J.S."/>
            <person name="Kohler A."/>
            <person name="de Oliveira R.R."/>
            <person name="Labutti K."/>
            <person name="Lipzen A."/>
            <person name="Lail K."/>
            <person name="Bauer D."/>
            <person name="Ohm R.A."/>
            <person name="Barry K.W."/>
            <person name="Spatafora J."/>
            <person name="Grigoriev I.V."/>
            <person name="Martin F.M."/>
            <person name="Pujade-Renaud V."/>
        </authorList>
    </citation>
    <scope>NUCLEOTIDE SEQUENCE [LARGE SCALE GENOMIC DNA]</scope>
    <source>
        <strain evidence="1 2">Philippines</strain>
    </source>
</reference>
<dbReference type="AlphaFoldDB" id="A0A2T2NP00"/>
<evidence type="ECO:0000313" key="2">
    <source>
        <dbReference type="Proteomes" id="UP000240883"/>
    </source>
</evidence>
<accession>A0A2T2NP00</accession>
<dbReference type="Proteomes" id="UP000240883">
    <property type="component" value="Unassembled WGS sequence"/>
</dbReference>
<proteinExistence type="predicted"/>
<sequence length="88" mass="9633">MLPCFSYFPKPQLRRACRVISLSSGRFPVRNVSTREELPARGWSARARVKVGACVRAREEQCNAVGPRVAVAVTAAAAAGAWTCFFTF</sequence>
<dbReference type="EMBL" id="KZ678135">
    <property type="protein sequence ID" value="PSN66798.1"/>
    <property type="molecule type" value="Genomic_DNA"/>
</dbReference>
<keyword evidence="2" id="KW-1185">Reference proteome</keyword>